<proteinExistence type="predicted"/>
<comment type="caution">
    <text evidence="1">The sequence shown here is derived from an EMBL/GenBank/DDBJ whole genome shotgun (WGS) entry which is preliminary data.</text>
</comment>
<keyword evidence="2" id="KW-1185">Reference proteome</keyword>
<evidence type="ECO:0000313" key="2">
    <source>
        <dbReference type="Proteomes" id="UP000037962"/>
    </source>
</evidence>
<accession>A0ABR5LSS8</accession>
<protein>
    <submittedName>
        <fullName evidence="1">Uncharacterized protein</fullName>
    </submittedName>
</protein>
<gene>
    <name evidence="1" type="ORF">AN912_11940</name>
</gene>
<dbReference type="EMBL" id="LJFS01000012">
    <property type="protein sequence ID" value="KPG34054.1"/>
    <property type="molecule type" value="Genomic_DNA"/>
</dbReference>
<reference evidence="1 2" key="1">
    <citation type="submission" date="2015-09" db="EMBL/GenBank/DDBJ databases">
        <title>Genome Sequences of Mycobacterium immunogenum Isolates, Recuperated from a Chloraminated Drinking Water Distribution System Simulator Subjected to Episodes of Nitrification.</title>
        <authorList>
            <person name="Gomez-Alvarez V."/>
            <person name="Revetta R.P."/>
        </authorList>
    </citation>
    <scope>NUCLEOTIDE SEQUENCE [LARGE SCALE GENOMIC DNA]</scope>
    <source>
        <strain evidence="1 2">H076</strain>
    </source>
</reference>
<dbReference type="Proteomes" id="UP000037962">
    <property type="component" value="Unassembled WGS sequence"/>
</dbReference>
<evidence type="ECO:0000313" key="1">
    <source>
        <dbReference type="EMBL" id="KPG34054.1"/>
    </source>
</evidence>
<name>A0ABR5LSS8_9MYCO</name>
<organism evidence="1 2">
    <name type="scientific">Mycobacteroides immunogenum</name>
    <dbReference type="NCBI Taxonomy" id="83262"/>
    <lineage>
        <taxon>Bacteria</taxon>
        <taxon>Bacillati</taxon>
        <taxon>Actinomycetota</taxon>
        <taxon>Actinomycetes</taxon>
        <taxon>Mycobacteriales</taxon>
        <taxon>Mycobacteriaceae</taxon>
        <taxon>Mycobacteroides</taxon>
    </lineage>
</organism>
<sequence length="79" mass="8900">MRAPTAREITMKRTIARALRRLADKLDPAGQRTSVTNITVNSTHCTIDDAERRLRDAYARMSAAGKADGEQLSRRMRDL</sequence>